<evidence type="ECO:0000256" key="1">
    <source>
        <dbReference type="SAM" id="MobiDB-lite"/>
    </source>
</evidence>
<feature type="region of interest" description="Disordered" evidence="1">
    <location>
        <begin position="1"/>
        <end position="52"/>
    </location>
</feature>
<gene>
    <name evidence="2" type="ORF">NP493_42g04003</name>
</gene>
<keyword evidence="3" id="KW-1185">Reference proteome</keyword>
<accession>A0AAD9PBU9</accession>
<proteinExistence type="predicted"/>
<evidence type="ECO:0000313" key="3">
    <source>
        <dbReference type="Proteomes" id="UP001209878"/>
    </source>
</evidence>
<comment type="caution">
    <text evidence="2">The sequence shown here is derived from an EMBL/GenBank/DDBJ whole genome shotgun (WGS) entry which is preliminary data.</text>
</comment>
<evidence type="ECO:0000313" key="2">
    <source>
        <dbReference type="EMBL" id="KAK2191924.1"/>
    </source>
</evidence>
<sequence length="71" mass="7832">MESGATRPTLRDKSPEAGTRGSSYSTPLGTPRGKVDDWRGTGFSNSWPDPQMFEEVIPPHKHFLDPISDDS</sequence>
<name>A0AAD9PBU9_RIDPI</name>
<dbReference type="AlphaFoldDB" id="A0AAD9PBU9"/>
<protein>
    <submittedName>
        <fullName evidence="2">Uncharacterized protein</fullName>
    </submittedName>
</protein>
<dbReference type="Proteomes" id="UP001209878">
    <property type="component" value="Unassembled WGS sequence"/>
</dbReference>
<organism evidence="2 3">
    <name type="scientific">Ridgeia piscesae</name>
    <name type="common">Tubeworm</name>
    <dbReference type="NCBI Taxonomy" id="27915"/>
    <lineage>
        <taxon>Eukaryota</taxon>
        <taxon>Metazoa</taxon>
        <taxon>Spiralia</taxon>
        <taxon>Lophotrochozoa</taxon>
        <taxon>Annelida</taxon>
        <taxon>Polychaeta</taxon>
        <taxon>Sedentaria</taxon>
        <taxon>Canalipalpata</taxon>
        <taxon>Sabellida</taxon>
        <taxon>Siboglinidae</taxon>
        <taxon>Ridgeia</taxon>
    </lineage>
</organism>
<dbReference type="EMBL" id="JAODUO010000042">
    <property type="protein sequence ID" value="KAK2191924.1"/>
    <property type="molecule type" value="Genomic_DNA"/>
</dbReference>
<reference evidence="2" key="1">
    <citation type="journal article" date="2023" name="Mol. Biol. Evol.">
        <title>Third-Generation Sequencing Reveals the Adaptive Role of the Epigenome in Three Deep-Sea Polychaetes.</title>
        <authorList>
            <person name="Perez M."/>
            <person name="Aroh O."/>
            <person name="Sun Y."/>
            <person name="Lan Y."/>
            <person name="Juniper S.K."/>
            <person name="Young C.R."/>
            <person name="Angers B."/>
            <person name="Qian P.Y."/>
        </authorList>
    </citation>
    <scope>NUCLEOTIDE SEQUENCE</scope>
    <source>
        <strain evidence="2">R07B-5</strain>
    </source>
</reference>